<dbReference type="FunFam" id="3.10.50.40:FF:000001">
    <property type="entry name" value="Trigger factor"/>
    <property type="match status" value="1"/>
</dbReference>
<dbReference type="InterPro" id="IPR008881">
    <property type="entry name" value="Trigger_fac_ribosome-bd_bac"/>
</dbReference>
<evidence type="ECO:0000256" key="9">
    <source>
        <dbReference type="ARBA" id="ARBA00023306"/>
    </source>
</evidence>
<evidence type="ECO:0000256" key="6">
    <source>
        <dbReference type="ARBA" id="ARBA00023110"/>
    </source>
</evidence>
<name>A0A1Y0IA56_9GAMM</name>
<dbReference type="GO" id="GO:0043335">
    <property type="term" value="P:protein unfolding"/>
    <property type="evidence" value="ECO:0007669"/>
    <property type="project" value="TreeGrafter"/>
</dbReference>
<dbReference type="KEGG" id="ome:OLMES_2241"/>
<dbReference type="GO" id="GO:0015031">
    <property type="term" value="P:protein transport"/>
    <property type="evidence" value="ECO:0007669"/>
    <property type="project" value="UniProtKB-UniRule"/>
</dbReference>
<dbReference type="InterPro" id="IPR046357">
    <property type="entry name" value="PPIase_dom_sf"/>
</dbReference>
<dbReference type="Proteomes" id="UP000196027">
    <property type="component" value="Chromosome"/>
</dbReference>
<evidence type="ECO:0000256" key="7">
    <source>
        <dbReference type="ARBA" id="ARBA00023186"/>
    </source>
</evidence>
<gene>
    <name evidence="11" type="primary">tig</name>
    <name evidence="16" type="ORF">OLMES_2241</name>
</gene>
<dbReference type="Gene3D" id="3.10.50.40">
    <property type="match status" value="1"/>
</dbReference>
<evidence type="ECO:0000256" key="3">
    <source>
        <dbReference type="ARBA" id="ARBA00013194"/>
    </source>
</evidence>
<evidence type="ECO:0000313" key="16">
    <source>
        <dbReference type="EMBL" id="ARU56304.1"/>
    </source>
</evidence>
<dbReference type="OrthoDB" id="9767721at2"/>
<dbReference type="EMBL" id="CP021425">
    <property type="protein sequence ID" value="ARU56304.1"/>
    <property type="molecule type" value="Genomic_DNA"/>
</dbReference>
<keyword evidence="5 11" id="KW-0132">Cell division</keyword>
<dbReference type="EC" id="5.2.1.8" evidence="3 11"/>
<evidence type="ECO:0000256" key="12">
    <source>
        <dbReference type="PROSITE-ProRule" id="PRU00277"/>
    </source>
</evidence>
<keyword evidence="8 11" id="KW-0413">Isomerase</keyword>
<keyword evidence="9 11" id="KW-0131">Cell cycle</keyword>
<dbReference type="AlphaFoldDB" id="A0A1Y0IA56"/>
<evidence type="ECO:0000256" key="2">
    <source>
        <dbReference type="ARBA" id="ARBA00005464"/>
    </source>
</evidence>
<dbReference type="Pfam" id="PF05698">
    <property type="entry name" value="Trigger_C"/>
    <property type="match status" value="1"/>
</dbReference>
<dbReference type="GO" id="GO:0044183">
    <property type="term" value="F:protein folding chaperone"/>
    <property type="evidence" value="ECO:0007669"/>
    <property type="project" value="TreeGrafter"/>
</dbReference>
<evidence type="ECO:0000313" key="17">
    <source>
        <dbReference type="Proteomes" id="UP000196027"/>
    </source>
</evidence>
<reference evidence="16 17" key="1">
    <citation type="submission" date="2017-05" db="EMBL/GenBank/DDBJ databases">
        <title>Genomic insights into alkan degradation activity of Oleiphilus messinensis.</title>
        <authorList>
            <person name="Kozyavkin S.A."/>
            <person name="Slesarev A.I."/>
            <person name="Golyshin P.N."/>
            <person name="Korzhenkov A."/>
            <person name="Golyshina O.N."/>
            <person name="Toshchakov S.V."/>
        </authorList>
    </citation>
    <scope>NUCLEOTIDE SEQUENCE [LARGE SCALE GENOMIC DNA]</scope>
    <source>
        <strain evidence="16 17">ME102</strain>
    </source>
</reference>
<evidence type="ECO:0000256" key="5">
    <source>
        <dbReference type="ARBA" id="ARBA00022618"/>
    </source>
</evidence>
<keyword evidence="11" id="KW-0963">Cytoplasm</keyword>
<dbReference type="PANTHER" id="PTHR30560">
    <property type="entry name" value="TRIGGER FACTOR CHAPERONE AND PEPTIDYL-PROLYL CIS/TRANS ISOMERASE"/>
    <property type="match status" value="1"/>
</dbReference>
<dbReference type="InterPro" id="IPR027304">
    <property type="entry name" value="Trigger_fact/SurA_dom_sf"/>
</dbReference>
<feature type="domain" description="PPIase FKBP-type" evidence="15">
    <location>
        <begin position="161"/>
        <end position="254"/>
    </location>
</feature>
<dbReference type="InterPro" id="IPR036611">
    <property type="entry name" value="Trigger_fac_ribosome-bd_sf"/>
</dbReference>
<comment type="domain">
    <text evidence="11">Consists of 3 domains; the N-terminus binds the ribosome, the middle domain has PPIase activity, while the C-terminus has intrinsic chaperone activity on its own.</text>
</comment>
<dbReference type="SUPFAM" id="SSF54534">
    <property type="entry name" value="FKBP-like"/>
    <property type="match status" value="1"/>
</dbReference>
<dbReference type="NCBIfam" id="TIGR00115">
    <property type="entry name" value="tig"/>
    <property type="match status" value="1"/>
</dbReference>
<dbReference type="HAMAP" id="MF_00303">
    <property type="entry name" value="Trigger_factor_Tig"/>
    <property type="match status" value="1"/>
</dbReference>
<dbReference type="GO" id="GO:0005737">
    <property type="term" value="C:cytoplasm"/>
    <property type="evidence" value="ECO:0007669"/>
    <property type="project" value="UniProtKB-SubCell"/>
</dbReference>
<comment type="function">
    <text evidence="11">Involved in protein export. Acts as a chaperone by maintaining the newly synthesized protein in an open conformation. Functions as a peptidyl-prolyl cis-trans isomerase.</text>
</comment>
<keyword evidence="17" id="KW-1185">Reference proteome</keyword>
<dbReference type="GO" id="GO:0043022">
    <property type="term" value="F:ribosome binding"/>
    <property type="evidence" value="ECO:0007669"/>
    <property type="project" value="TreeGrafter"/>
</dbReference>
<dbReference type="GO" id="GO:0051301">
    <property type="term" value="P:cell division"/>
    <property type="evidence" value="ECO:0007669"/>
    <property type="project" value="UniProtKB-KW"/>
</dbReference>
<dbReference type="InterPro" id="IPR001179">
    <property type="entry name" value="PPIase_FKBP_dom"/>
</dbReference>
<dbReference type="PROSITE" id="PS50059">
    <property type="entry name" value="FKBP_PPIASE"/>
    <property type="match status" value="1"/>
</dbReference>
<keyword evidence="6 11" id="KW-0697">Rotamase</keyword>
<dbReference type="Pfam" id="PF05697">
    <property type="entry name" value="Trigger_N"/>
    <property type="match status" value="1"/>
</dbReference>
<dbReference type="GO" id="GO:0051083">
    <property type="term" value="P:'de novo' cotranslational protein folding"/>
    <property type="evidence" value="ECO:0007669"/>
    <property type="project" value="TreeGrafter"/>
</dbReference>
<dbReference type="Gene3D" id="3.30.70.1050">
    <property type="entry name" value="Trigger factor ribosome-binding domain"/>
    <property type="match status" value="1"/>
</dbReference>
<evidence type="ECO:0000256" key="4">
    <source>
        <dbReference type="ARBA" id="ARBA00016902"/>
    </source>
</evidence>
<dbReference type="InterPro" id="IPR037041">
    <property type="entry name" value="Trigger_fac_C_sf"/>
</dbReference>
<dbReference type="SUPFAM" id="SSF109998">
    <property type="entry name" value="Triger factor/SurA peptide-binding domain-like"/>
    <property type="match status" value="1"/>
</dbReference>
<feature type="region of interest" description="Disordered" evidence="14">
    <location>
        <begin position="426"/>
        <end position="445"/>
    </location>
</feature>
<comment type="catalytic activity">
    <reaction evidence="1 11 12">
        <text>[protein]-peptidylproline (omega=180) = [protein]-peptidylproline (omega=0)</text>
        <dbReference type="Rhea" id="RHEA:16237"/>
        <dbReference type="Rhea" id="RHEA-COMP:10747"/>
        <dbReference type="Rhea" id="RHEA-COMP:10748"/>
        <dbReference type="ChEBI" id="CHEBI:83833"/>
        <dbReference type="ChEBI" id="CHEBI:83834"/>
        <dbReference type="EC" id="5.2.1.8"/>
    </reaction>
</comment>
<comment type="similarity">
    <text evidence="2 11 13">Belongs to the FKBP-type PPIase family. Tig subfamily.</text>
</comment>
<evidence type="ECO:0000256" key="11">
    <source>
        <dbReference type="HAMAP-Rule" id="MF_00303"/>
    </source>
</evidence>
<dbReference type="PANTHER" id="PTHR30560:SF3">
    <property type="entry name" value="TRIGGER FACTOR-LIKE PROTEIN TIG, CHLOROPLASTIC"/>
    <property type="match status" value="1"/>
</dbReference>
<evidence type="ECO:0000256" key="8">
    <source>
        <dbReference type="ARBA" id="ARBA00023235"/>
    </source>
</evidence>
<accession>A0A1Y0IA56</accession>
<evidence type="ECO:0000256" key="10">
    <source>
        <dbReference type="ARBA" id="ARBA00029986"/>
    </source>
</evidence>
<dbReference type="RefSeq" id="WP_087461308.1">
    <property type="nucleotide sequence ID" value="NZ_CP021425.1"/>
</dbReference>
<dbReference type="PIRSF" id="PIRSF003095">
    <property type="entry name" value="Trigger_factor"/>
    <property type="match status" value="1"/>
</dbReference>
<comment type="subcellular location">
    <subcellularLocation>
        <location evidence="11">Cytoplasm</location>
    </subcellularLocation>
    <text evidence="11">About half TF is bound to the ribosome near the polypeptide exit tunnel while the other half is free in the cytoplasm.</text>
</comment>
<proteinExistence type="inferred from homology"/>
<evidence type="ECO:0000256" key="1">
    <source>
        <dbReference type="ARBA" id="ARBA00000971"/>
    </source>
</evidence>
<dbReference type="InterPro" id="IPR005215">
    <property type="entry name" value="Trig_fac"/>
</dbReference>
<dbReference type="SUPFAM" id="SSF102735">
    <property type="entry name" value="Trigger factor ribosome-binding domain"/>
    <property type="match status" value="1"/>
</dbReference>
<dbReference type="GO" id="GO:0003755">
    <property type="term" value="F:peptidyl-prolyl cis-trans isomerase activity"/>
    <property type="evidence" value="ECO:0007669"/>
    <property type="project" value="UniProtKB-UniRule"/>
</dbReference>
<protein>
    <recommendedName>
        <fullName evidence="4 11">Trigger factor</fullName>
        <shortName evidence="11">TF</shortName>
        <ecNumber evidence="3 11">5.2.1.8</ecNumber>
    </recommendedName>
    <alternativeName>
        <fullName evidence="10 11">PPIase</fullName>
    </alternativeName>
</protein>
<dbReference type="InterPro" id="IPR008880">
    <property type="entry name" value="Trigger_fac_C"/>
</dbReference>
<dbReference type="Pfam" id="PF00254">
    <property type="entry name" value="FKBP_C"/>
    <property type="match status" value="1"/>
</dbReference>
<keyword evidence="7 11" id="KW-0143">Chaperone</keyword>
<organism evidence="16 17">
    <name type="scientific">Oleiphilus messinensis</name>
    <dbReference type="NCBI Taxonomy" id="141451"/>
    <lineage>
        <taxon>Bacteria</taxon>
        <taxon>Pseudomonadati</taxon>
        <taxon>Pseudomonadota</taxon>
        <taxon>Gammaproteobacteria</taxon>
        <taxon>Oceanospirillales</taxon>
        <taxon>Oleiphilaceae</taxon>
        <taxon>Oleiphilus</taxon>
    </lineage>
</organism>
<sequence>MQVSIEATSNIERKMTIGVPSSQVEQEVEKRLQRTARTVRLNGFRPGKVPMNVVRRRFGDDVRQEVLGEVMRNAYVEALEQEKINPAGYPQFEAKQLESGQDLEFVATFEVYPEIELADLSAIAVEKQVAEIADADVDNMLDVLQNQSATFEEVSRKSKDGDVLTLDYKGIIDGEAFEGGTAEESKITLGKGQMIPGFEDGLVGMGAGDEGALELSFPDDYHAENLAGKAVTFEVKVHKVEEPVLPELNAEFFEKYGVKDVDEAGFKAEIKKNMERELKQATRNKVKQSVVDQLIATNEFAVPASLIDSEVDRMRQDAFRQFGGGMGGNMKASDLPAELFKGQAENRVKTGLLFNELIAKNELKVDESLVDARIEEMAATYEDPSEVIAWYKSNPDQRSQIEGVVLEDMVIDFVLENAQVTENTVSYEEAVKPPSQAPQAAKESE</sequence>
<evidence type="ECO:0000259" key="15">
    <source>
        <dbReference type="PROSITE" id="PS50059"/>
    </source>
</evidence>
<dbReference type="Gene3D" id="1.10.3120.10">
    <property type="entry name" value="Trigger factor, C-terminal domain"/>
    <property type="match status" value="1"/>
</dbReference>
<evidence type="ECO:0000256" key="14">
    <source>
        <dbReference type="SAM" id="MobiDB-lite"/>
    </source>
</evidence>
<evidence type="ECO:0000256" key="13">
    <source>
        <dbReference type="RuleBase" id="RU003914"/>
    </source>
</evidence>